<dbReference type="AlphaFoldDB" id="A0A2J6THV3"/>
<dbReference type="OrthoDB" id="10652206at2759"/>
<dbReference type="RefSeq" id="XP_024739488.1">
    <property type="nucleotide sequence ID" value="XM_024882806.1"/>
</dbReference>
<name>A0A2J6THV3_9HELO</name>
<evidence type="ECO:0000313" key="2">
    <source>
        <dbReference type="Proteomes" id="UP000235371"/>
    </source>
</evidence>
<sequence length="124" mass="14755">MSDQQAEASNGVNRHFLFIFNSIFEPRPVRISSLYRFFWECCRSRADGLYFCFHPTRRILLSHPICRFCFHQICPRCRKFVVRDDGDFEDQPGIIAQLSMNQNAPTPRSDSWYWDWERIAHSGC</sequence>
<dbReference type="Proteomes" id="UP000235371">
    <property type="component" value="Unassembled WGS sequence"/>
</dbReference>
<proteinExistence type="predicted"/>
<dbReference type="InParanoid" id="A0A2J6THV3"/>
<accession>A0A2J6THV3</accession>
<protein>
    <submittedName>
        <fullName evidence="1">Uncharacterized protein</fullName>
    </submittedName>
</protein>
<dbReference type="EMBL" id="KZ613783">
    <property type="protein sequence ID" value="PMD62584.1"/>
    <property type="molecule type" value="Genomic_DNA"/>
</dbReference>
<keyword evidence="2" id="KW-1185">Reference proteome</keyword>
<organism evidence="1 2">
    <name type="scientific">Hyaloscypha bicolor E</name>
    <dbReference type="NCBI Taxonomy" id="1095630"/>
    <lineage>
        <taxon>Eukaryota</taxon>
        <taxon>Fungi</taxon>
        <taxon>Dikarya</taxon>
        <taxon>Ascomycota</taxon>
        <taxon>Pezizomycotina</taxon>
        <taxon>Leotiomycetes</taxon>
        <taxon>Helotiales</taxon>
        <taxon>Hyaloscyphaceae</taxon>
        <taxon>Hyaloscypha</taxon>
        <taxon>Hyaloscypha bicolor</taxon>
    </lineage>
</organism>
<dbReference type="GeneID" id="36590883"/>
<gene>
    <name evidence="1" type="ORF">K444DRAFT_627494</name>
</gene>
<evidence type="ECO:0000313" key="1">
    <source>
        <dbReference type="EMBL" id="PMD62584.1"/>
    </source>
</evidence>
<reference evidence="1 2" key="1">
    <citation type="submission" date="2016-04" db="EMBL/GenBank/DDBJ databases">
        <title>A degradative enzymes factory behind the ericoid mycorrhizal symbiosis.</title>
        <authorList>
            <consortium name="DOE Joint Genome Institute"/>
            <person name="Martino E."/>
            <person name="Morin E."/>
            <person name="Grelet G."/>
            <person name="Kuo A."/>
            <person name="Kohler A."/>
            <person name="Daghino S."/>
            <person name="Barry K."/>
            <person name="Choi C."/>
            <person name="Cichocki N."/>
            <person name="Clum A."/>
            <person name="Copeland A."/>
            <person name="Hainaut M."/>
            <person name="Haridas S."/>
            <person name="Labutti K."/>
            <person name="Lindquist E."/>
            <person name="Lipzen A."/>
            <person name="Khouja H.-R."/>
            <person name="Murat C."/>
            <person name="Ohm R."/>
            <person name="Olson A."/>
            <person name="Spatafora J."/>
            <person name="Veneault-Fourrey C."/>
            <person name="Henrissat B."/>
            <person name="Grigoriev I."/>
            <person name="Martin F."/>
            <person name="Perotto S."/>
        </authorList>
    </citation>
    <scope>NUCLEOTIDE SEQUENCE [LARGE SCALE GENOMIC DNA]</scope>
    <source>
        <strain evidence="1 2">E</strain>
    </source>
</reference>